<dbReference type="CDD" id="cd03062">
    <property type="entry name" value="TRX_Fd_Sucrase"/>
    <property type="match status" value="1"/>
</dbReference>
<dbReference type="InParanoid" id="A3LZX9"/>
<dbReference type="KEGG" id="pic:PICST_37156"/>
<accession>A3LZX9</accession>
<dbReference type="PANTHER" id="PTHR31902:SF14">
    <property type="entry name" value="ACTIN PATCHES DISTAL PROTEIN 1"/>
    <property type="match status" value="1"/>
</dbReference>
<dbReference type="InterPro" id="IPR036249">
    <property type="entry name" value="Thioredoxin-like_sf"/>
</dbReference>
<dbReference type="STRING" id="322104.A3LZX9"/>
<dbReference type="SUPFAM" id="SSF52833">
    <property type="entry name" value="Thioredoxin-like"/>
    <property type="match status" value="1"/>
</dbReference>
<dbReference type="OMA" id="VHPESQL"/>
<gene>
    <name evidence="1" type="ORF">PICST_37156</name>
</gene>
<dbReference type="Gene3D" id="3.40.30.10">
    <property type="entry name" value="Glutaredoxin"/>
    <property type="match status" value="1"/>
</dbReference>
<sequence>MGLLQKIFHGQTKNIDSLVLEKGFEVSSCSSECSSCTSNFPKSLSFDNDAYLWESTKPYGLHIVVPTGKTDWPHDACGVSGTFSKQVSEWGGHSSGKFPEIGSIKVTVSSLSSDDLLTNDEYCNEKRGDVLLLPFFVWVRNVSIAQVNPVLDAVVASLVASRKNSVKEIQLSYPQFPSVKIEVDSNQSYVFFCSHKSRDKRCGVTAPIMKKEMDIYLRDLGLYRDVGDNTPGGVKVAFINHIGGHKYAANVIIYLRKSGKNIWLARCKPNNVRPIVDECIVNDGKVWPEKIRLIQKFDSIEW</sequence>
<name>A3LZX9_PICST</name>
<reference evidence="1 2" key="1">
    <citation type="journal article" date="2007" name="Nat. Biotechnol.">
        <title>Genome sequence of the lignocellulose-bioconverting and xylose-fermenting yeast Pichia stipitis.</title>
        <authorList>
            <person name="Jeffries T.W."/>
            <person name="Grigoriev I.V."/>
            <person name="Grimwood J."/>
            <person name="Laplaza J.M."/>
            <person name="Aerts A."/>
            <person name="Salamov A."/>
            <person name="Schmutz J."/>
            <person name="Lindquist E."/>
            <person name="Dehal P."/>
            <person name="Shapiro H."/>
            <person name="Jin Y.S."/>
            <person name="Passoth V."/>
            <person name="Richardson P.M."/>
        </authorList>
    </citation>
    <scope>NUCLEOTIDE SEQUENCE [LARGE SCALE GENOMIC DNA]</scope>
    <source>
        <strain evidence="2">ATCC 58785 / CBS 6054 / NBRC 10063 / NRRL Y-11545</strain>
    </source>
</reference>
<evidence type="ECO:0000313" key="2">
    <source>
        <dbReference type="Proteomes" id="UP000002258"/>
    </source>
</evidence>
<dbReference type="RefSeq" id="XP_001386646.1">
    <property type="nucleotide sequence ID" value="XM_001386609.1"/>
</dbReference>
<dbReference type="FunCoup" id="A3LZX9">
    <property type="interactions" value="55"/>
</dbReference>
<dbReference type="EMBL" id="CP000502">
    <property type="protein sequence ID" value="ABN68617.1"/>
    <property type="molecule type" value="Genomic_DNA"/>
</dbReference>
<evidence type="ECO:0000313" key="1">
    <source>
        <dbReference type="EMBL" id="ABN68617.1"/>
    </source>
</evidence>
<keyword evidence="2" id="KW-1185">Reference proteome</keyword>
<dbReference type="Proteomes" id="UP000002258">
    <property type="component" value="Chromosome 8"/>
</dbReference>
<dbReference type="GeneID" id="4840885"/>
<dbReference type="HOGENOM" id="CLU_033921_1_0_1"/>
<dbReference type="GO" id="GO:0005829">
    <property type="term" value="C:cytosol"/>
    <property type="evidence" value="ECO:0007669"/>
    <property type="project" value="EnsemblFungi"/>
</dbReference>
<dbReference type="InterPro" id="IPR009737">
    <property type="entry name" value="Aim32/Apd1-like"/>
</dbReference>
<dbReference type="PANTHER" id="PTHR31902">
    <property type="entry name" value="ACTIN PATCHES DISTAL PROTEIN 1"/>
    <property type="match status" value="1"/>
</dbReference>
<dbReference type="OrthoDB" id="10253744at2759"/>
<organism evidence="1 2">
    <name type="scientific">Scheffersomyces stipitis (strain ATCC 58785 / CBS 6054 / NBRC 10063 / NRRL Y-11545)</name>
    <name type="common">Yeast</name>
    <name type="synonym">Pichia stipitis</name>
    <dbReference type="NCBI Taxonomy" id="322104"/>
    <lineage>
        <taxon>Eukaryota</taxon>
        <taxon>Fungi</taxon>
        <taxon>Dikarya</taxon>
        <taxon>Ascomycota</taxon>
        <taxon>Saccharomycotina</taxon>
        <taxon>Pichiomycetes</taxon>
        <taxon>Debaryomycetaceae</taxon>
        <taxon>Scheffersomyces</taxon>
    </lineage>
</organism>
<dbReference type="Pfam" id="PF06999">
    <property type="entry name" value="Suc_Fer-like"/>
    <property type="match status" value="1"/>
</dbReference>
<evidence type="ECO:0008006" key="3">
    <source>
        <dbReference type="Google" id="ProtNLM"/>
    </source>
</evidence>
<dbReference type="AlphaFoldDB" id="A3LZX9"/>
<protein>
    <recommendedName>
        <fullName evidence="3">Actin patches distal protein 1</fullName>
    </recommendedName>
</protein>
<dbReference type="eggNOG" id="ENOG502RYPV">
    <property type="taxonomic scope" value="Eukaryota"/>
</dbReference>
<proteinExistence type="predicted"/>